<evidence type="ECO:0000313" key="4">
    <source>
        <dbReference type="EMBL" id="GIN61238.1"/>
    </source>
</evidence>
<dbReference type="InterPro" id="IPR025997">
    <property type="entry name" value="SBP_2_dom"/>
</dbReference>
<dbReference type="GO" id="GO:0030288">
    <property type="term" value="C:outer membrane-bounded periplasmic space"/>
    <property type="evidence" value="ECO:0007669"/>
    <property type="project" value="TreeGrafter"/>
</dbReference>
<dbReference type="PANTHER" id="PTHR30036">
    <property type="entry name" value="D-XYLOSE-BINDING PERIPLASMIC PROTEIN"/>
    <property type="match status" value="1"/>
</dbReference>
<proteinExistence type="inferred from homology"/>
<dbReference type="Pfam" id="PF13407">
    <property type="entry name" value="Peripla_BP_4"/>
    <property type="match status" value="1"/>
</dbReference>
<accession>A0A919WG91</accession>
<comment type="subcellular location">
    <subcellularLocation>
        <location evidence="1">Cell envelope</location>
    </subcellularLocation>
</comment>
<dbReference type="Proteomes" id="UP000682111">
    <property type="component" value="Unassembled WGS sequence"/>
</dbReference>
<evidence type="ECO:0000256" key="1">
    <source>
        <dbReference type="ARBA" id="ARBA00004196"/>
    </source>
</evidence>
<name>A0A919WG91_9BACI</name>
<sequence length="326" mass="37104">MRKIGFILLFVLFSFLLYLTFVSSEIVFRSDRQMPKFIEQEKLQHRIVLITQDTETPFWNKVGSGAMDQAQKEGASLEIWGSYGNNREDFLKKLEIAIHSKVDGIIVQGLDSDDFKYLTKVKASFYGIPVITVANDVPVQESLRRTYVGSDQYKAGKMIAEELLKDMGSKGKVLITYNSDKEFYQLQRLEGMKEVLESHREIQLVEAETSSSREEVIAATQDILNKWPDVDAIIAINSDIASALVQEISKRSQVEPYYIYSFDDGQDSISLLQEGKIDGLVEQTPEMMGRKSVQLIKGWLTGETMPLNIDGYFTDIRIVKAMDYDD</sequence>
<dbReference type="RefSeq" id="WP_095310955.1">
    <property type="nucleotide sequence ID" value="NZ_BORC01000002.1"/>
</dbReference>
<dbReference type="Gene3D" id="3.40.50.2300">
    <property type="match status" value="2"/>
</dbReference>
<evidence type="ECO:0000313" key="5">
    <source>
        <dbReference type="Proteomes" id="UP000682111"/>
    </source>
</evidence>
<dbReference type="InterPro" id="IPR050555">
    <property type="entry name" value="Bact_Solute-Bind_Prot2"/>
</dbReference>
<dbReference type="EMBL" id="BORC01000002">
    <property type="protein sequence ID" value="GIN61238.1"/>
    <property type="molecule type" value="Genomic_DNA"/>
</dbReference>
<feature type="domain" description="Periplasmic binding protein" evidence="3">
    <location>
        <begin position="47"/>
        <end position="303"/>
    </location>
</feature>
<keyword evidence="5" id="KW-1185">Reference proteome</keyword>
<dbReference type="PANTHER" id="PTHR30036:SF7">
    <property type="entry name" value="ABC TRANSPORTER PERIPLASMIC-BINDING PROTEIN YPHF"/>
    <property type="match status" value="1"/>
</dbReference>
<dbReference type="SUPFAM" id="SSF53822">
    <property type="entry name" value="Periplasmic binding protein-like I"/>
    <property type="match status" value="1"/>
</dbReference>
<organism evidence="4 5">
    <name type="scientific">Robertmurraya siralis</name>
    <dbReference type="NCBI Taxonomy" id="77777"/>
    <lineage>
        <taxon>Bacteria</taxon>
        <taxon>Bacillati</taxon>
        <taxon>Bacillota</taxon>
        <taxon>Bacilli</taxon>
        <taxon>Bacillales</taxon>
        <taxon>Bacillaceae</taxon>
        <taxon>Robertmurraya</taxon>
    </lineage>
</organism>
<dbReference type="InterPro" id="IPR028082">
    <property type="entry name" value="Peripla_BP_I"/>
</dbReference>
<evidence type="ECO:0000259" key="3">
    <source>
        <dbReference type="Pfam" id="PF13407"/>
    </source>
</evidence>
<reference evidence="4" key="1">
    <citation type="submission" date="2021-03" db="EMBL/GenBank/DDBJ databases">
        <title>Antimicrobial resistance genes in bacteria isolated from Japanese honey, and their potential for conferring macrolide and lincosamide resistance in the American foulbrood pathogen Paenibacillus larvae.</title>
        <authorList>
            <person name="Okamoto M."/>
            <person name="Kumagai M."/>
            <person name="Kanamori H."/>
            <person name="Takamatsu D."/>
        </authorList>
    </citation>
    <scope>NUCLEOTIDE SEQUENCE</scope>
    <source>
        <strain evidence="4">J27TS8</strain>
    </source>
</reference>
<protein>
    <submittedName>
        <fullName evidence="4">Sugar ABC transporter substrate-binding protein</fullName>
    </submittedName>
</protein>
<comment type="similarity">
    <text evidence="2">Belongs to the bacterial solute-binding protein 2 family.</text>
</comment>
<dbReference type="GO" id="GO:0030246">
    <property type="term" value="F:carbohydrate binding"/>
    <property type="evidence" value="ECO:0007669"/>
    <property type="project" value="TreeGrafter"/>
</dbReference>
<evidence type="ECO:0000256" key="2">
    <source>
        <dbReference type="ARBA" id="ARBA00007639"/>
    </source>
</evidence>
<dbReference type="AlphaFoldDB" id="A0A919WG91"/>
<comment type="caution">
    <text evidence="4">The sequence shown here is derived from an EMBL/GenBank/DDBJ whole genome shotgun (WGS) entry which is preliminary data.</text>
</comment>
<gene>
    <name evidence="4" type="ORF">J27TS8_12310</name>
</gene>